<dbReference type="PATRIC" id="fig|1280954.3.peg.1905"/>
<dbReference type="eggNOG" id="COG1396">
    <property type="taxonomic scope" value="Bacteria"/>
</dbReference>
<dbReference type="STRING" id="1280954.HPO_09408"/>
<dbReference type="Gene3D" id="1.10.260.40">
    <property type="entry name" value="lambda repressor-like DNA-binding domains"/>
    <property type="match status" value="1"/>
</dbReference>
<dbReference type="CDD" id="cd00093">
    <property type="entry name" value="HTH_XRE"/>
    <property type="match status" value="1"/>
</dbReference>
<dbReference type="Proteomes" id="UP000027100">
    <property type="component" value="Unassembled WGS sequence"/>
</dbReference>
<dbReference type="Gene3D" id="3.30.450.180">
    <property type="match status" value="1"/>
</dbReference>
<dbReference type="GO" id="GO:0003677">
    <property type="term" value="F:DNA binding"/>
    <property type="evidence" value="ECO:0007669"/>
    <property type="project" value="UniProtKB-KW"/>
</dbReference>
<evidence type="ECO:0000259" key="1">
    <source>
        <dbReference type="PROSITE" id="PS50943"/>
    </source>
</evidence>
<proteinExistence type="predicted"/>
<dbReference type="AlphaFoldDB" id="A0A062V960"/>
<dbReference type="RefSeq" id="WP_051612486.1">
    <property type="nucleotide sequence ID" value="NZ_ARYM01000009.1"/>
</dbReference>
<name>A0A062V960_9PROT</name>
<evidence type="ECO:0000313" key="2">
    <source>
        <dbReference type="EMBL" id="KCZ98762.1"/>
    </source>
</evidence>
<dbReference type="OrthoDB" id="9785973at2"/>
<dbReference type="Pfam" id="PF17765">
    <property type="entry name" value="MLTR_LBD"/>
    <property type="match status" value="1"/>
</dbReference>
<dbReference type="InterPro" id="IPR041413">
    <property type="entry name" value="MLTR_LBD"/>
</dbReference>
<dbReference type="Pfam" id="PF13560">
    <property type="entry name" value="HTH_31"/>
    <property type="match status" value="1"/>
</dbReference>
<dbReference type="InterPro" id="IPR010982">
    <property type="entry name" value="Lambda_DNA-bd_dom_sf"/>
</dbReference>
<comment type="caution">
    <text evidence="2">The sequence shown here is derived from an EMBL/GenBank/DDBJ whole genome shotgun (WGS) entry which is preliminary data.</text>
</comment>
<sequence>MPDRAPTPLPDAASFAGQLRRFRAARRLSQLDLALACDISARHLSFLETGRANPSREMVLQLAEGLLLPLSAQNALLQAAGYAAIYPASPLTSEALGPFRQILSEMMARHAPWPSLLCDRHWNVLEASPVATALLAGLRAGGSADETNLIHLLTSDAAASGVIVNLAEMIAEMQSRIQLEAFEAADDPVLAGLAARLQAAALRHPLSHSLPRRSPIVPLTLASPSGALRFLSTIAHFGTSEDVTIRDLRLELLFPADDATRIAVTALAASLSG</sequence>
<dbReference type="PANTHER" id="PTHR35010">
    <property type="entry name" value="BLL4672 PROTEIN-RELATED"/>
    <property type="match status" value="1"/>
</dbReference>
<organism evidence="2 3">
    <name type="scientific">Hyphomonas polymorpha PS728</name>
    <dbReference type="NCBI Taxonomy" id="1280954"/>
    <lineage>
        <taxon>Bacteria</taxon>
        <taxon>Pseudomonadati</taxon>
        <taxon>Pseudomonadota</taxon>
        <taxon>Alphaproteobacteria</taxon>
        <taxon>Hyphomonadales</taxon>
        <taxon>Hyphomonadaceae</taxon>
        <taxon>Hyphomonas</taxon>
    </lineage>
</organism>
<dbReference type="InterPro" id="IPR001387">
    <property type="entry name" value="Cro/C1-type_HTH"/>
</dbReference>
<dbReference type="PANTHER" id="PTHR35010:SF4">
    <property type="entry name" value="BLL5781 PROTEIN"/>
    <property type="match status" value="1"/>
</dbReference>
<dbReference type="SUPFAM" id="SSF47413">
    <property type="entry name" value="lambda repressor-like DNA-binding domains"/>
    <property type="match status" value="1"/>
</dbReference>
<feature type="domain" description="HTH cro/C1-type" evidence="1">
    <location>
        <begin position="19"/>
        <end position="73"/>
    </location>
</feature>
<protein>
    <submittedName>
        <fullName evidence="2">DNA-binding protein</fullName>
    </submittedName>
</protein>
<accession>A0A062V960</accession>
<keyword evidence="3" id="KW-1185">Reference proteome</keyword>
<keyword evidence="2" id="KW-0238">DNA-binding</keyword>
<evidence type="ECO:0000313" key="3">
    <source>
        <dbReference type="Proteomes" id="UP000027100"/>
    </source>
</evidence>
<gene>
    <name evidence="2" type="ORF">HPO_09408</name>
</gene>
<dbReference type="PROSITE" id="PS50943">
    <property type="entry name" value="HTH_CROC1"/>
    <property type="match status" value="1"/>
</dbReference>
<reference evidence="2 3" key="1">
    <citation type="journal article" date="2014" name="Antonie Van Leeuwenhoek">
        <title>Hyphomonas beringensis sp. nov. and Hyphomonas chukchiensis sp. nov., isolated from surface seawater of the Bering Sea and Chukchi Sea.</title>
        <authorList>
            <person name="Li C."/>
            <person name="Lai Q."/>
            <person name="Li G."/>
            <person name="Dong C."/>
            <person name="Wang J."/>
            <person name="Liao Y."/>
            <person name="Shao Z."/>
        </authorList>
    </citation>
    <scope>NUCLEOTIDE SEQUENCE [LARGE SCALE GENOMIC DNA]</scope>
    <source>
        <strain evidence="2 3">PS728</strain>
    </source>
</reference>
<dbReference type="SMART" id="SM00530">
    <property type="entry name" value="HTH_XRE"/>
    <property type="match status" value="1"/>
</dbReference>
<dbReference type="EMBL" id="ARYM01000009">
    <property type="protein sequence ID" value="KCZ98762.1"/>
    <property type="molecule type" value="Genomic_DNA"/>
</dbReference>